<dbReference type="OMA" id="TWNNDQP"/>
<dbReference type="GO" id="GO:0005794">
    <property type="term" value="C:Golgi apparatus"/>
    <property type="evidence" value="ECO:0007669"/>
    <property type="project" value="TreeGrafter"/>
</dbReference>
<dbReference type="Proteomes" id="UP000186303">
    <property type="component" value="Chromosome 1"/>
</dbReference>
<evidence type="ECO:0000256" key="7">
    <source>
        <dbReference type="SAM" id="Phobius"/>
    </source>
</evidence>
<gene>
    <name evidence="8" type="ORF">MSYG_0128</name>
</gene>
<dbReference type="Pfam" id="PF03381">
    <property type="entry name" value="CDC50"/>
    <property type="match status" value="1"/>
</dbReference>
<keyword evidence="4 7" id="KW-1133">Transmembrane helix</keyword>
<reference evidence="9" key="1">
    <citation type="journal article" date="2017" name="Nucleic Acids Res.">
        <title>Proteogenomics produces comprehensive and highly accurate protein-coding gene annotation in a complete genome assembly of Malassezia sympodialis.</title>
        <authorList>
            <person name="Zhu Y."/>
            <person name="Engstroem P.G."/>
            <person name="Tellgren-Roth C."/>
            <person name="Baudo C.D."/>
            <person name="Kennell J.C."/>
            <person name="Sun S."/>
            <person name="Billmyre R.B."/>
            <person name="Schroeder M.S."/>
            <person name="Andersson A."/>
            <person name="Holm T."/>
            <person name="Sigurgeirsson B."/>
            <person name="Wu G."/>
            <person name="Sankaranarayanan S.R."/>
            <person name="Siddharthan R."/>
            <person name="Sanyal K."/>
            <person name="Lundeberg J."/>
            <person name="Nystedt B."/>
            <person name="Boekhout T."/>
            <person name="Dawson T.L. Jr."/>
            <person name="Heitman J."/>
            <person name="Scheynius A."/>
            <person name="Lehtioe J."/>
        </authorList>
    </citation>
    <scope>NUCLEOTIDE SEQUENCE [LARGE SCALE GENOMIC DNA]</scope>
    <source>
        <strain evidence="9">ATCC 42132</strain>
    </source>
</reference>
<dbReference type="GO" id="GO:0045332">
    <property type="term" value="P:phospholipid translocation"/>
    <property type="evidence" value="ECO:0007669"/>
    <property type="project" value="UniProtKB-UniRule"/>
</dbReference>
<dbReference type="PANTHER" id="PTHR10926">
    <property type="entry name" value="CELL CYCLE CONTROL PROTEIN 50"/>
    <property type="match status" value="1"/>
</dbReference>
<comment type="subcellular location">
    <subcellularLocation>
        <location evidence="1">Membrane</location>
        <topology evidence="1">Multi-pass membrane protein</topology>
    </subcellularLocation>
</comment>
<evidence type="ECO:0000256" key="4">
    <source>
        <dbReference type="ARBA" id="ARBA00022989"/>
    </source>
</evidence>
<sequence>MCGLAPASLDVLLLMVELRRSKKSDEYNPKLEGDPDNEAIDTGKIETKKPYAQQRPANTALRQQRLKAWHPILTHSTVLPLLFGLGVFFAVLGAVMYWSALQVNELTIQYSTCRDEAPQNNLAPIPSKYVSYRFHSSNKSMYENPPQWSKTPVPPGPGREDNPARFNCTLYFTIPAQMDSSVFLYYKLTNFYQNHRRYMKSIDSEQLLSKPRTADQLQDAECKPLGKDPVSGLSVYPCGLIANSVFNDTFQSPVLLDQNNQPQSTYEMSENNIIWSGEAKRYRTPTYSANDVVPPPFWQGAEGPFGYPSGRYEEGKLFDPSKNEHFQVWMRTAAFPTFRKLYMRNDTAPMQAGRYSLLVGDNYPVDMYGGTKSIVISTASWIGGRSFMIGLSHIAVAALCFALGIVLTAKQIIKPRRVGDTSFLSWNKPHKQH</sequence>
<feature type="transmembrane region" description="Helical" evidence="7">
    <location>
        <begin position="387"/>
        <end position="407"/>
    </location>
</feature>
<keyword evidence="3 7" id="KW-0812">Transmembrane</keyword>
<evidence type="ECO:0000256" key="5">
    <source>
        <dbReference type="ARBA" id="ARBA00023136"/>
    </source>
</evidence>
<dbReference type="EMBL" id="LT671821">
    <property type="protein sequence ID" value="SHO75795.1"/>
    <property type="molecule type" value="Genomic_DNA"/>
</dbReference>
<dbReference type="PANTHER" id="PTHR10926:SF0">
    <property type="entry name" value="CDC50, ISOFORM A"/>
    <property type="match status" value="1"/>
</dbReference>
<proteinExistence type="inferred from homology"/>
<dbReference type="VEuPathDB" id="FungiDB:MSYG_0128"/>
<dbReference type="GO" id="GO:0005783">
    <property type="term" value="C:endoplasmic reticulum"/>
    <property type="evidence" value="ECO:0007669"/>
    <property type="project" value="TreeGrafter"/>
</dbReference>
<evidence type="ECO:0000256" key="2">
    <source>
        <dbReference type="ARBA" id="ARBA00009457"/>
    </source>
</evidence>
<feature type="transmembrane region" description="Helical" evidence="7">
    <location>
        <begin position="72"/>
        <end position="98"/>
    </location>
</feature>
<comment type="similarity">
    <text evidence="2 6">Belongs to the CDC50/LEM3 family.</text>
</comment>
<dbReference type="GO" id="GO:0005886">
    <property type="term" value="C:plasma membrane"/>
    <property type="evidence" value="ECO:0007669"/>
    <property type="project" value="TreeGrafter"/>
</dbReference>
<evidence type="ECO:0000256" key="6">
    <source>
        <dbReference type="PIRNR" id="PIRNR015840"/>
    </source>
</evidence>
<dbReference type="STRING" id="1230383.A0A1M8A025"/>
<accession>A0A1M8A025</accession>
<dbReference type="PIRSF" id="PIRSF015840">
    <property type="entry name" value="DUF284_TM_euk"/>
    <property type="match status" value="1"/>
</dbReference>
<name>A0A1M8A025_MALS4</name>
<organism evidence="8 9">
    <name type="scientific">Malassezia sympodialis (strain ATCC 42132)</name>
    <name type="common">Atopic eczema-associated yeast</name>
    <dbReference type="NCBI Taxonomy" id="1230383"/>
    <lineage>
        <taxon>Eukaryota</taxon>
        <taxon>Fungi</taxon>
        <taxon>Dikarya</taxon>
        <taxon>Basidiomycota</taxon>
        <taxon>Ustilaginomycotina</taxon>
        <taxon>Malasseziomycetes</taxon>
        <taxon>Malasseziales</taxon>
        <taxon>Malasseziaceae</taxon>
        <taxon>Malassezia</taxon>
    </lineage>
</organism>
<keyword evidence="5 6" id="KW-0472">Membrane</keyword>
<evidence type="ECO:0000256" key="1">
    <source>
        <dbReference type="ARBA" id="ARBA00004141"/>
    </source>
</evidence>
<keyword evidence="9" id="KW-1185">Reference proteome</keyword>
<evidence type="ECO:0000313" key="8">
    <source>
        <dbReference type="EMBL" id="SHO75795.1"/>
    </source>
</evidence>
<protein>
    <submittedName>
        <fullName evidence="8">Similar to S.cerevisiae protein CDC50 (Endosomal protein that interacts with phospholipid flippase Drs2p)</fullName>
    </submittedName>
</protein>
<dbReference type="AlphaFoldDB" id="A0A1M8A025"/>
<dbReference type="OrthoDB" id="340608at2759"/>
<evidence type="ECO:0000313" key="9">
    <source>
        <dbReference type="Proteomes" id="UP000186303"/>
    </source>
</evidence>
<evidence type="ECO:0000256" key="3">
    <source>
        <dbReference type="ARBA" id="ARBA00022692"/>
    </source>
</evidence>
<dbReference type="InterPro" id="IPR005045">
    <property type="entry name" value="CDC50/LEM3_fam"/>
</dbReference>